<dbReference type="Gene3D" id="6.10.250.3180">
    <property type="match status" value="1"/>
</dbReference>
<dbReference type="PANTHER" id="PTHR15141">
    <property type="entry name" value="TRANSCRIPTION ELONGATION FACTOR B POLYPEPTIDE 3"/>
    <property type="match status" value="1"/>
</dbReference>
<dbReference type="GO" id="GO:0070449">
    <property type="term" value="C:elongin complex"/>
    <property type="evidence" value="ECO:0007669"/>
    <property type="project" value="InterPro"/>
</dbReference>
<keyword evidence="1" id="KW-0175">Coiled coil</keyword>
<dbReference type="RefSeq" id="XP_019035898.1">
    <property type="nucleotide sequence ID" value="XM_019182609.1"/>
</dbReference>
<dbReference type="InterPro" id="IPR010684">
    <property type="entry name" value="RNA_pol_II_trans_fac_SIII_A"/>
</dbReference>
<accession>A0A1E3NU29</accession>
<dbReference type="OrthoDB" id="21513at2759"/>
<organism evidence="3 4">
    <name type="scientific">Wickerhamomyces anomalus (strain ATCC 58044 / CBS 1984 / NCYC 433 / NRRL Y-366-8)</name>
    <name type="common">Yeast</name>
    <name type="synonym">Hansenula anomala</name>
    <dbReference type="NCBI Taxonomy" id="683960"/>
    <lineage>
        <taxon>Eukaryota</taxon>
        <taxon>Fungi</taxon>
        <taxon>Dikarya</taxon>
        <taxon>Ascomycota</taxon>
        <taxon>Saccharomycotina</taxon>
        <taxon>Saccharomycetes</taxon>
        <taxon>Phaffomycetales</taxon>
        <taxon>Wickerhamomycetaceae</taxon>
        <taxon>Wickerhamomyces</taxon>
    </lineage>
</organism>
<dbReference type="InterPro" id="IPR051870">
    <property type="entry name" value="Elongin-A_domain"/>
</dbReference>
<evidence type="ECO:0000256" key="2">
    <source>
        <dbReference type="SAM" id="MobiDB-lite"/>
    </source>
</evidence>
<evidence type="ECO:0008006" key="5">
    <source>
        <dbReference type="Google" id="ProtNLM"/>
    </source>
</evidence>
<feature type="compositionally biased region" description="Polar residues" evidence="2">
    <location>
        <begin position="274"/>
        <end position="297"/>
    </location>
</feature>
<dbReference type="Proteomes" id="UP000094112">
    <property type="component" value="Unassembled WGS sequence"/>
</dbReference>
<dbReference type="STRING" id="683960.A0A1E3NU29"/>
<protein>
    <recommendedName>
        <fullName evidence="5">Elongin-A</fullName>
    </recommendedName>
</protein>
<dbReference type="GeneID" id="30199855"/>
<dbReference type="AlphaFoldDB" id="A0A1E3NU29"/>
<sequence>MPVFPLSVLCENILLQNYLALKDLGDTRFQLIQRVLLRFNPQQLIELETSNPRLMLDDESVWLSLVKKEFPQDVHERYTTNSSKIKDFFKQQLDEVGCDYSNINLDNYISYQQLGNTKKYKLPSKLLYLKYREDYLKKEELAIENLRQRMKAIQKDKEENRVVHIDDVIPEPNARVKNIAKPQRSKIFMKSKIEAKQRQTLFKNPLRMSIEGKTPVIRPPRKVPTPFITKPSSPRPKPILTSPKRSKPASPIRPKPQSSSVFHNKRAPRLKPAQPTSPIQSTTVSHAENTSQLTENIPNEPPRKRINIGEYKARKM</sequence>
<keyword evidence="4" id="KW-1185">Reference proteome</keyword>
<evidence type="ECO:0000313" key="4">
    <source>
        <dbReference type="Proteomes" id="UP000094112"/>
    </source>
</evidence>
<feature type="coiled-coil region" evidence="1">
    <location>
        <begin position="136"/>
        <end position="163"/>
    </location>
</feature>
<evidence type="ECO:0000256" key="1">
    <source>
        <dbReference type="SAM" id="Coils"/>
    </source>
</evidence>
<dbReference type="EMBL" id="KV454216">
    <property type="protein sequence ID" value="ODQ56691.1"/>
    <property type="molecule type" value="Genomic_DNA"/>
</dbReference>
<gene>
    <name evidence="3" type="ORF">WICANDRAFT_48356</name>
</gene>
<proteinExistence type="predicted"/>
<dbReference type="Pfam" id="PF06881">
    <property type="entry name" value="Elongin_A"/>
    <property type="match status" value="1"/>
</dbReference>
<feature type="region of interest" description="Disordered" evidence="2">
    <location>
        <begin position="211"/>
        <end position="316"/>
    </location>
</feature>
<evidence type="ECO:0000313" key="3">
    <source>
        <dbReference type="EMBL" id="ODQ56691.1"/>
    </source>
</evidence>
<reference evidence="3 4" key="1">
    <citation type="journal article" date="2016" name="Proc. Natl. Acad. Sci. U.S.A.">
        <title>Comparative genomics of biotechnologically important yeasts.</title>
        <authorList>
            <person name="Riley R."/>
            <person name="Haridas S."/>
            <person name="Wolfe K.H."/>
            <person name="Lopes M.R."/>
            <person name="Hittinger C.T."/>
            <person name="Goeker M."/>
            <person name="Salamov A.A."/>
            <person name="Wisecaver J.H."/>
            <person name="Long T.M."/>
            <person name="Calvey C.H."/>
            <person name="Aerts A.L."/>
            <person name="Barry K.W."/>
            <person name="Choi C."/>
            <person name="Clum A."/>
            <person name="Coughlan A.Y."/>
            <person name="Deshpande S."/>
            <person name="Douglass A.P."/>
            <person name="Hanson S.J."/>
            <person name="Klenk H.-P."/>
            <person name="LaButti K.M."/>
            <person name="Lapidus A."/>
            <person name="Lindquist E.A."/>
            <person name="Lipzen A.M."/>
            <person name="Meier-Kolthoff J.P."/>
            <person name="Ohm R.A."/>
            <person name="Otillar R.P."/>
            <person name="Pangilinan J.L."/>
            <person name="Peng Y."/>
            <person name="Rokas A."/>
            <person name="Rosa C.A."/>
            <person name="Scheuner C."/>
            <person name="Sibirny A.A."/>
            <person name="Slot J.C."/>
            <person name="Stielow J.B."/>
            <person name="Sun H."/>
            <person name="Kurtzman C.P."/>
            <person name="Blackwell M."/>
            <person name="Grigoriev I.V."/>
            <person name="Jeffries T.W."/>
        </authorList>
    </citation>
    <scope>NUCLEOTIDE SEQUENCE [LARGE SCALE GENOMIC DNA]</scope>
    <source>
        <strain evidence="4">ATCC 58044 / CBS 1984 / NCYC 433 / NRRL Y-366-8</strain>
    </source>
</reference>
<dbReference type="PANTHER" id="PTHR15141:SF76">
    <property type="entry name" value="TRANSCRIPTION ELONGATION FACTOR B POLYPEPTIDE 3"/>
    <property type="match status" value="1"/>
</dbReference>
<dbReference type="GO" id="GO:0006368">
    <property type="term" value="P:transcription elongation by RNA polymerase II"/>
    <property type="evidence" value="ECO:0007669"/>
    <property type="project" value="InterPro"/>
</dbReference>
<name>A0A1E3NU29_WICAA</name>